<name>A0AAJ5ZAR0_AERCA</name>
<reference evidence="1" key="1">
    <citation type="submission" date="2023-03" db="EMBL/GenBank/DDBJ databases">
        <title>Aeromonas caviae strain AC1520.</title>
        <authorList>
            <person name="Xie T."/>
            <person name="Zhang Q."/>
            <person name="Deng J."/>
            <person name="Li X."/>
        </authorList>
    </citation>
    <scope>NUCLEOTIDE SEQUENCE</scope>
    <source>
        <strain evidence="1">AC1520</strain>
    </source>
</reference>
<proteinExistence type="predicted"/>
<sequence>MSTAGIRSNRGDSYQTLVAFDWALTVLSEPSHQWLEIDSIAYSVDDVVIGKADGTFIACQCKKNQSDFKAWSITDLSDELIKASLLLASKKMWKYVFTHGVISVRLRN</sequence>
<gene>
    <name evidence="1" type="ORF">P5S46_05885</name>
</gene>
<evidence type="ECO:0000313" key="1">
    <source>
        <dbReference type="EMBL" id="WFF99104.1"/>
    </source>
</evidence>
<protein>
    <submittedName>
        <fullName evidence="1">Uncharacterized protein</fullName>
    </submittedName>
</protein>
<dbReference type="RefSeq" id="WP_277856743.1">
    <property type="nucleotide sequence ID" value="NZ_CP120942.1"/>
</dbReference>
<accession>A0AAJ5ZAR0</accession>
<evidence type="ECO:0000313" key="2">
    <source>
        <dbReference type="Proteomes" id="UP001218423"/>
    </source>
</evidence>
<dbReference type="Proteomes" id="UP001218423">
    <property type="component" value="Chromosome"/>
</dbReference>
<organism evidence="1 2">
    <name type="scientific">Aeromonas caviae</name>
    <name type="common">Aeromonas punctata</name>
    <dbReference type="NCBI Taxonomy" id="648"/>
    <lineage>
        <taxon>Bacteria</taxon>
        <taxon>Pseudomonadati</taxon>
        <taxon>Pseudomonadota</taxon>
        <taxon>Gammaproteobacteria</taxon>
        <taxon>Aeromonadales</taxon>
        <taxon>Aeromonadaceae</taxon>
        <taxon>Aeromonas</taxon>
    </lineage>
</organism>
<dbReference type="AlphaFoldDB" id="A0AAJ5ZAR0"/>
<dbReference type="EMBL" id="CP120942">
    <property type="protein sequence ID" value="WFF99104.1"/>
    <property type="molecule type" value="Genomic_DNA"/>
</dbReference>